<feature type="domain" description="DUF1565" evidence="2">
    <location>
        <begin position="140"/>
        <end position="253"/>
    </location>
</feature>
<evidence type="ECO:0000313" key="3">
    <source>
        <dbReference type="EMBL" id="NGP87006.1"/>
    </source>
</evidence>
<keyword evidence="1" id="KW-0732">Signal</keyword>
<sequence>MYNKATIFGVIISLLILIGCSGNSTGPDNNGGNNNGGGNTSSATADAGTNADEVVGFEITADGSGSSGSGTINYAWSFVSQPANSSSMLSDASAEKPSFMPDLPGEYSLELEVSSDGETDTDTVTYSAIAKRIFVDANSGSDGDTDGYMEATPLKTVSAALSRISNNDSDPFLAIDTMRVAKGTYDKDNGESYPLVFTGDLIVKGDQNADRNNIHLLSPDVDRDPALKVGEGVTLRHLHIENGYTGGTFNGDPDAVYVYSGSDMDTSTVVLEDVKISMNAREGVAVSTGSNITVAIRGYDGARSLINGNNIGRAYVNRFNVSNITLNIDDTDILNTGDVGAIEVDDAHNIAINVTNSKFKPGVGHVNPYAFDLEDDVDLTLKNSTITSSTGTASGARFKYGIVMDNDQPNTNLEILNSTIQFTQWSAVLMRASVVKITDSIIEGVLTHESSVNLAYDAIRQLDGTLIVRGTTFKDINTSAIDVGGPNAPNDNNFSVDLGTDGDPGNNVFQNVQGWDVQVSRSDEVQSEIPAIGNTWSNGAAPRCDQDLNDYDVAEIWVNDQGGSLRWGAGSSEVCN</sequence>
<evidence type="ECO:0000313" key="4">
    <source>
        <dbReference type="Proteomes" id="UP000479132"/>
    </source>
</evidence>
<dbReference type="SMART" id="SM00710">
    <property type="entry name" value="PbH1"/>
    <property type="match status" value="5"/>
</dbReference>
<protein>
    <submittedName>
        <fullName evidence="3">DUF1565 domain-containing protein</fullName>
    </submittedName>
</protein>
<proteinExistence type="predicted"/>
<dbReference type="RefSeq" id="WP_165265339.1">
    <property type="nucleotide sequence ID" value="NZ_JAALLS010000001.1"/>
</dbReference>
<reference evidence="3 4" key="1">
    <citation type="submission" date="2020-02" db="EMBL/GenBank/DDBJ databases">
        <title>Aliifodinibius halophilus 2W32, complete genome.</title>
        <authorList>
            <person name="Li Y."/>
            <person name="Wu S."/>
        </authorList>
    </citation>
    <scope>NUCLEOTIDE SEQUENCE [LARGE SCALE GENOMIC DNA]</scope>
    <source>
        <strain evidence="3 4">2W32</strain>
    </source>
</reference>
<accession>A0A6M1STZ0</accession>
<keyword evidence="4" id="KW-1185">Reference proteome</keyword>
<dbReference type="InterPro" id="IPR013783">
    <property type="entry name" value="Ig-like_fold"/>
</dbReference>
<feature type="chain" id="PRO_5026888671" evidence="1">
    <location>
        <begin position="27"/>
        <end position="576"/>
    </location>
</feature>
<dbReference type="InterPro" id="IPR006626">
    <property type="entry name" value="PbH1"/>
</dbReference>
<feature type="signal peptide" evidence="1">
    <location>
        <begin position="1"/>
        <end position="26"/>
    </location>
</feature>
<dbReference type="SUPFAM" id="SSF51126">
    <property type="entry name" value="Pectin lyase-like"/>
    <property type="match status" value="1"/>
</dbReference>
<dbReference type="Pfam" id="PF07602">
    <property type="entry name" value="DUF1565"/>
    <property type="match status" value="1"/>
</dbReference>
<evidence type="ECO:0000256" key="1">
    <source>
        <dbReference type="SAM" id="SignalP"/>
    </source>
</evidence>
<dbReference type="AlphaFoldDB" id="A0A6M1STZ0"/>
<dbReference type="InterPro" id="IPR011050">
    <property type="entry name" value="Pectin_lyase_fold/virulence"/>
</dbReference>
<comment type="caution">
    <text evidence="3">The sequence shown here is derived from an EMBL/GenBank/DDBJ whole genome shotgun (WGS) entry which is preliminary data.</text>
</comment>
<dbReference type="Proteomes" id="UP000479132">
    <property type="component" value="Unassembled WGS sequence"/>
</dbReference>
<dbReference type="EMBL" id="JAALLS010000001">
    <property type="protein sequence ID" value="NGP87006.1"/>
    <property type="molecule type" value="Genomic_DNA"/>
</dbReference>
<dbReference type="Gene3D" id="2.60.40.10">
    <property type="entry name" value="Immunoglobulins"/>
    <property type="match status" value="1"/>
</dbReference>
<name>A0A6M1STZ0_9BACT</name>
<dbReference type="InterPro" id="IPR011459">
    <property type="entry name" value="DUF1565"/>
</dbReference>
<gene>
    <name evidence="3" type="ORF">G3569_01465</name>
</gene>
<evidence type="ECO:0000259" key="2">
    <source>
        <dbReference type="Pfam" id="PF07602"/>
    </source>
</evidence>
<dbReference type="PROSITE" id="PS51257">
    <property type="entry name" value="PROKAR_LIPOPROTEIN"/>
    <property type="match status" value="1"/>
</dbReference>
<organism evidence="3 4">
    <name type="scientific">Fodinibius halophilus</name>
    <dbReference type="NCBI Taxonomy" id="1736908"/>
    <lineage>
        <taxon>Bacteria</taxon>
        <taxon>Pseudomonadati</taxon>
        <taxon>Balneolota</taxon>
        <taxon>Balneolia</taxon>
        <taxon>Balneolales</taxon>
        <taxon>Balneolaceae</taxon>
        <taxon>Fodinibius</taxon>
    </lineage>
</organism>